<comment type="caution">
    <text evidence="1">The sequence shown here is derived from an EMBL/GenBank/DDBJ whole genome shotgun (WGS) entry which is preliminary data.</text>
</comment>
<reference evidence="1" key="1">
    <citation type="submission" date="2020-08" db="EMBL/GenBank/DDBJ databases">
        <title>Plant Genome Project.</title>
        <authorList>
            <person name="Zhang R.-G."/>
        </authorList>
    </citation>
    <scope>NUCLEOTIDE SEQUENCE</scope>
    <source>
        <strain evidence="1">WSP0</strain>
        <tissue evidence="1">Leaf</tissue>
    </source>
</reference>
<dbReference type="EMBL" id="JACTNZ010000008">
    <property type="protein sequence ID" value="KAG5535900.1"/>
    <property type="molecule type" value="Genomic_DNA"/>
</dbReference>
<proteinExistence type="predicted"/>
<gene>
    <name evidence="1" type="ORF">RHGRI_023619</name>
</gene>
<organism evidence="1 2">
    <name type="scientific">Rhododendron griersonianum</name>
    <dbReference type="NCBI Taxonomy" id="479676"/>
    <lineage>
        <taxon>Eukaryota</taxon>
        <taxon>Viridiplantae</taxon>
        <taxon>Streptophyta</taxon>
        <taxon>Embryophyta</taxon>
        <taxon>Tracheophyta</taxon>
        <taxon>Spermatophyta</taxon>
        <taxon>Magnoliopsida</taxon>
        <taxon>eudicotyledons</taxon>
        <taxon>Gunneridae</taxon>
        <taxon>Pentapetalae</taxon>
        <taxon>asterids</taxon>
        <taxon>Ericales</taxon>
        <taxon>Ericaceae</taxon>
        <taxon>Ericoideae</taxon>
        <taxon>Rhodoreae</taxon>
        <taxon>Rhododendron</taxon>
    </lineage>
</organism>
<evidence type="ECO:0000313" key="2">
    <source>
        <dbReference type="Proteomes" id="UP000823749"/>
    </source>
</evidence>
<accession>A0AAV6J6G9</accession>
<evidence type="ECO:0000313" key="1">
    <source>
        <dbReference type="EMBL" id="KAG5535900.1"/>
    </source>
</evidence>
<dbReference type="SUPFAM" id="SSF56219">
    <property type="entry name" value="DNase I-like"/>
    <property type="match status" value="1"/>
</dbReference>
<dbReference type="AlphaFoldDB" id="A0AAV6J6G9"/>
<dbReference type="Gene3D" id="3.60.10.10">
    <property type="entry name" value="Endonuclease/exonuclease/phosphatase"/>
    <property type="match status" value="1"/>
</dbReference>
<protein>
    <recommendedName>
        <fullName evidence="3">Endonuclease/exonuclease/phosphatase domain-containing protein</fullName>
    </recommendedName>
</protein>
<keyword evidence="2" id="KW-1185">Reference proteome</keyword>
<evidence type="ECO:0008006" key="3">
    <source>
        <dbReference type="Google" id="ProtNLM"/>
    </source>
</evidence>
<name>A0AAV6J6G9_9ERIC</name>
<sequence>MIKIGTWNIRGLNDPLKQKEVCSFVKVNRLSLFGVVETKIRSVNLPHSIGRCFPDHWQYVHNLDVLPMARIIVGWDPQQLAVTVVFSSPQMLMVSVDLRTHQKRFYASVIYGLNLASERVSLWRDLKFLHSCYGSEAWVPTPRHRAIKEEKLNCSDKILFNHLPIVMEKGRIKAIRPRSLISVNGFQSIPNFNLGHITIKARTKLHRNYFLNNTCQSTCCTNPLNCCSTQMSLIKPQNFLFNISWSFQSNPLVCHQTEDCIPNPMRTHFLVKESSIFISQSQSVNSRFVFLKGLFC</sequence>
<dbReference type="Proteomes" id="UP000823749">
    <property type="component" value="Chromosome 8"/>
</dbReference>
<dbReference type="InterPro" id="IPR036691">
    <property type="entry name" value="Endo/exonu/phosph_ase_sf"/>
</dbReference>